<gene>
    <name evidence="1" type="ORF">SMAX5B_010642</name>
</gene>
<evidence type="ECO:0000313" key="2">
    <source>
        <dbReference type="Proteomes" id="UP000246464"/>
    </source>
</evidence>
<protein>
    <submittedName>
        <fullName evidence="1">Uncharacterized protein</fullName>
    </submittedName>
</protein>
<keyword evidence="2" id="KW-1185">Reference proteome</keyword>
<accession>A0A2U9B2R8</accession>
<name>A0A2U9B2R8_SCOMX</name>
<organism evidence="1 2">
    <name type="scientific">Scophthalmus maximus</name>
    <name type="common">Turbot</name>
    <name type="synonym">Psetta maxima</name>
    <dbReference type="NCBI Taxonomy" id="52904"/>
    <lineage>
        <taxon>Eukaryota</taxon>
        <taxon>Metazoa</taxon>
        <taxon>Chordata</taxon>
        <taxon>Craniata</taxon>
        <taxon>Vertebrata</taxon>
        <taxon>Euteleostomi</taxon>
        <taxon>Actinopterygii</taxon>
        <taxon>Neopterygii</taxon>
        <taxon>Teleostei</taxon>
        <taxon>Neoteleostei</taxon>
        <taxon>Acanthomorphata</taxon>
        <taxon>Carangaria</taxon>
        <taxon>Pleuronectiformes</taxon>
        <taxon>Pleuronectoidei</taxon>
        <taxon>Scophthalmidae</taxon>
        <taxon>Scophthalmus</taxon>
    </lineage>
</organism>
<dbReference type="Proteomes" id="UP000246464">
    <property type="component" value="Chromosome 2"/>
</dbReference>
<reference evidence="1 2" key="1">
    <citation type="submission" date="2017-12" db="EMBL/GenBank/DDBJ databases">
        <title>Integrating genomic resources of turbot (Scophthalmus maximus) in depth evaluation of genetic and physical mapping variation across individuals.</title>
        <authorList>
            <person name="Martinez P."/>
        </authorList>
    </citation>
    <scope>NUCLEOTIDE SEQUENCE [LARGE SCALE GENOMIC DNA]</scope>
</reference>
<dbReference type="EMBL" id="CP026244">
    <property type="protein sequence ID" value="AWO98232.1"/>
    <property type="molecule type" value="Genomic_DNA"/>
</dbReference>
<feature type="non-terminal residue" evidence="1">
    <location>
        <position position="1"/>
    </location>
</feature>
<dbReference type="AlphaFoldDB" id="A0A2U9B2R8"/>
<evidence type="ECO:0000313" key="1">
    <source>
        <dbReference type="EMBL" id="AWO98232.1"/>
    </source>
</evidence>
<proteinExistence type="predicted"/>
<sequence length="106" mass="11856">RLKLKSALVWDLSVKLKFLRDARPTNAEPKFLSDACWSYATTDQSGEEMSVVIGPARFLPVGNPFPMEEIQTVSLAEFIGVPDYRGSVPQEHFRGTRVGQLDLCDL</sequence>